<reference evidence="2" key="1">
    <citation type="submission" date="2022-06" db="EMBL/GenBank/DDBJ databases">
        <title>Aeoliella straminimaris, a novel planctomycete from sediments.</title>
        <authorList>
            <person name="Vitorino I.R."/>
            <person name="Lage O.M."/>
        </authorList>
    </citation>
    <scope>NUCLEOTIDE SEQUENCE</scope>
    <source>
        <strain evidence="2">ICT_H6.2</strain>
    </source>
</reference>
<evidence type="ECO:0000313" key="3">
    <source>
        <dbReference type="Proteomes" id="UP001155241"/>
    </source>
</evidence>
<dbReference type="AlphaFoldDB" id="A0A9X2FEH3"/>
<organism evidence="2 3">
    <name type="scientific">Aeoliella straminimaris</name>
    <dbReference type="NCBI Taxonomy" id="2954799"/>
    <lineage>
        <taxon>Bacteria</taxon>
        <taxon>Pseudomonadati</taxon>
        <taxon>Planctomycetota</taxon>
        <taxon>Planctomycetia</taxon>
        <taxon>Pirellulales</taxon>
        <taxon>Lacipirellulaceae</taxon>
        <taxon>Aeoliella</taxon>
    </lineage>
</organism>
<dbReference type="Proteomes" id="UP001155241">
    <property type="component" value="Unassembled WGS sequence"/>
</dbReference>
<dbReference type="EMBL" id="JAMXLR010000006">
    <property type="protein sequence ID" value="MCO6042601.1"/>
    <property type="molecule type" value="Genomic_DNA"/>
</dbReference>
<keyword evidence="1" id="KW-0472">Membrane</keyword>
<comment type="caution">
    <text evidence="2">The sequence shown here is derived from an EMBL/GenBank/DDBJ whole genome shotgun (WGS) entry which is preliminary data.</text>
</comment>
<evidence type="ECO:0000313" key="2">
    <source>
        <dbReference type="EMBL" id="MCO6042601.1"/>
    </source>
</evidence>
<accession>A0A9X2FEH3</accession>
<proteinExistence type="predicted"/>
<keyword evidence="3" id="KW-1185">Reference proteome</keyword>
<sequence length="133" mass="15122">MAYLPFIALALLALSGLLIDAHRRTWNAVAEDSELDERDRRAARAQYLRRLRASGTIGVLGALLILRPLVPAEPLWFTLYLLLLVLLCAWMLMLALVDGFANALRVRRARQQTESLEAKLERELRAARDRLDD</sequence>
<dbReference type="RefSeq" id="WP_252850699.1">
    <property type="nucleotide sequence ID" value="NZ_JAMXLR010000006.1"/>
</dbReference>
<protein>
    <submittedName>
        <fullName evidence="2">Uncharacterized protein</fullName>
    </submittedName>
</protein>
<evidence type="ECO:0000256" key="1">
    <source>
        <dbReference type="SAM" id="Phobius"/>
    </source>
</evidence>
<feature type="transmembrane region" description="Helical" evidence="1">
    <location>
        <begin position="77"/>
        <end position="101"/>
    </location>
</feature>
<gene>
    <name evidence="2" type="ORF">NG895_01650</name>
</gene>
<keyword evidence="1" id="KW-1133">Transmembrane helix</keyword>
<name>A0A9X2FEH3_9BACT</name>
<keyword evidence="1" id="KW-0812">Transmembrane</keyword>